<dbReference type="InterPro" id="IPR036322">
    <property type="entry name" value="WD40_repeat_dom_sf"/>
</dbReference>
<dbReference type="EMBL" id="HBHT01013201">
    <property type="protein sequence ID" value="CAD9958632.1"/>
    <property type="molecule type" value="Transcribed_RNA"/>
</dbReference>
<dbReference type="SUPFAM" id="SSF50978">
    <property type="entry name" value="WD40 repeat-like"/>
    <property type="match status" value="1"/>
</dbReference>
<dbReference type="InterPro" id="IPR015943">
    <property type="entry name" value="WD40/YVTN_repeat-like_dom_sf"/>
</dbReference>
<evidence type="ECO:0008006" key="2">
    <source>
        <dbReference type="Google" id="ProtNLM"/>
    </source>
</evidence>
<reference evidence="1" key="1">
    <citation type="submission" date="2021-01" db="EMBL/GenBank/DDBJ databases">
        <authorList>
            <person name="Corre E."/>
            <person name="Pelletier E."/>
            <person name="Niang G."/>
            <person name="Scheremetjew M."/>
            <person name="Finn R."/>
            <person name="Kale V."/>
            <person name="Holt S."/>
            <person name="Cochrane G."/>
            <person name="Meng A."/>
            <person name="Brown T."/>
            <person name="Cohen L."/>
        </authorList>
    </citation>
    <scope>NUCLEOTIDE SEQUENCE</scope>
    <source>
        <strain evidence="1">CCMP125</strain>
    </source>
</reference>
<dbReference type="Gene3D" id="2.130.10.10">
    <property type="entry name" value="YVTN repeat-like/Quinoprotein amine dehydrogenase"/>
    <property type="match status" value="1"/>
</dbReference>
<proteinExistence type="predicted"/>
<evidence type="ECO:0000313" key="1">
    <source>
        <dbReference type="EMBL" id="CAD9958632.1"/>
    </source>
</evidence>
<name>A0A7S3DMT7_9STRA</name>
<dbReference type="AlphaFoldDB" id="A0A7S3DMT7"/>
<organism evidence="1">
    <name type="scientific">Entomoneis paludosa</name>
    <dbReference type="NCBI Taxonomy" id="265537"/>
    <lineage>
        <taxon>Eukaryota</taxon>
        <taxon>Sar</taxon>
        <taxon>Stramenopiles</taxon>
        <taxon>Ochrophyta</taxon>
        <taxon>Bacillariophyta</taxon>
        <taxon>Bacillariophyceae</taxon>
        <taxon>Bacillariophycidae</taxon>
        <taxon>Entomoneidaceae</taxon>
        <taxon>Entomoneis</taxon>
    </lineage>
</organism>
<sequence>MGKRKVLSIYDTREEAIDKWWAIFSLKCDFEGEALAWGPTIVNGLVYLAYGGAKMILIMEIRTLEGTWETVLRIPRDGHVKDLDWGTNGLLAAGIDDGTVSIIDLSYLQSGVAVNEKDYNWQRQALTCFTEIRRNRGKNCIQAVKWIPSAPGSDSLLAVGGTDGEVEIVDLTERRRCRGYTKRRNDNTNNSNDPLHPKSMVACGGLT</sequence>
<gene>
    <name evidence="1" type="ORF">APAL1065_LOCUS8826</name>
</gene>
<accession>A0A7S3DMT7</accession>
<protein>
    <recommendedName>
        <fullName evidence="2">Anaphase-promoting complex subunit 4 WD40 domain-containing protein</fullName>
    </recommendedName>
</protein>